<dbReference type="InterPro" id="IPR011761">
    <property type="entry name" value="ATP-grasp"/>
</dbReference>
<dbReference type="Gene3D" id="3.40.50.20">
    <property type="match status" value="1"/>
</dbReference>
<evidence type="ECO:0000256" key="17">
    <source>
        <dbReference type="ARBA" id="ARBA00047614"/>
    </source>
</evidence>
<feature type="domain" description="ATP-grasp" evidence="22">
    <location>
        <begin position="147"/>
        <end position="354"/>
    </location>
</feature>
<evidence type="ECO:0000256" key="21">
    <source>
        <dbReference type="PROSITE-ProRule" id="PRU00409"/>
    </source>
</evidence>
<comment type="catalytic activity">
    <reaction evidence="17">
        <text>2 D-alanine + ATP = D-alanyl-D-alanine + ADP + phosphate + H(+)</text>
        <dbReference type="Rhea" id="RHEA:11224"/>
        <dbReference type="ChEBI" id="CHEBI:15378"/>
        <dbReference type="ChEBI" id="CHEBI:30616"/>
        <dbReference type="ChEBI" id="CHEBI:43474"/>
        <dbReference type="ChEBI" id="CHEBI:57416"/>
        <dbReference type="ChEBI" id="CHEBI:57822"/>
        <dbReference type="ChEBI" id="CHEBI:456216"/>
        <dbReference type="EC" id="6.3.2.4"/>
    </reaction>
</comment>
<keyword evidence="10 21" id="KW-0547">Nucleotide-binding</keyword>
<evidence type="ECO:0000256" key="18">
    <source>
        <dbReference type="ARBA" id="ARBA00060592"/>
    </source>
</evidence>
<feature type="binding site" evidence="20">
    <location>
        <position position="328"/>
    </location>
    <ligand>
        <name>Mg(2+)</name>
        <dbReference type="ChEBI" id="CHEBI:18420"/>
        <label>2</label>
    </ligand>
</feature>
<dbReference type="InterPro" id="IPR016185">
    <property type="entry name" value="PreATP-grasp_dom_sf"/>
</dbReference>
<dbReference type="InterPro" id="IPR005905">
    <property type="entry name" value="D_ala_D_ala"/>
</dbReference>
<dbReference type="InterPro" id="IPR011095">
    <property type="entry name" value="Dala_Dala_lig_C"/>
</dbReference>
<evidence type="ECO:0000256" key="10">
    <source>
        <dbReference type="ARBA" id="ARBA00022741"/>
    </source>
</evidence>
<keyword evidence="11 21" id="KW-0067">ATP-binding</keyword>
<dbReference type="SUPFAM" id="SSF52440">
    <property type="entry name" value="PreATP-grasp domain"/>
    <property type="match status" value="1"/>
</dbReference>
<dbReference type="NCBIfam" id="TIGR01205">
    <property type="entry name" value="D_ala_D_alaTIGR"/>
    <property type="match status" value="1"/>
</dbReference>
<evidence type="ECO:0000313" key="23">
    <source>
        <dbReference type="EMBL" id="KKS75004.1"/>
    </source>
</evidence>
<evidence type="ECO:0000256" key="13">
    <source>
        <dbReference type="ARBA" id="ARBA00022960"/>
    </source>
</evidence>
<keyword evidence="13" id="KW-0133">Cell shape</keyword>
<evidence type="ECO:0000256" key="3">
    <source>
        <dbReference type="ARBA" id="ARBA00004496"/>
    </source>
</evidence>
<dbReference type="NCBIfam" id="NF002528">
    <property type="entry name" value="PRK01966.1-4"/>
    <property type="match status" value="1"/>
</dbReference>
<dbReference type="Proteomes" id="UP000034563">
    <property type="component" value="Unassembled WGS sequence"/>
</dbReference>
<evidence type="ECO:0000313" key="24">
    <source>
        <dbReference type="Proteomes" id="UP000034563"/>
    </source>
</evidence>
<evidence type="ECO:0000259" key="22">
    <source>
        <dbReference type="PROSITE" id="PS50975"/>
    </source>
</evidence>
<feature type="binding site" evidence="20">
    <location>
        <position position="330"/>
    </location>
    <ligand>
        <name>Mg(2+)</name>
        <dbReference type="ChEBI" id="CHEBI:18420"/>
        <label>2</label>
    </ligand>
</feature>
<proteinExistence type="inferred from homology"/>
<gene>
    <name evidence="23" type="ORF">UV48_C0022G0008</name>
</gene>
<dbReference type="GO" id="GO:0005829">
    <property type="term" value="C:cytosol"/>
    <property type="evidence" value="ECO:0007669"/>
    <property type="project" value="TreeGrafter"/>
</dbReference>
<dbReference type="SUPFAM" id="SSF56059">
    <property type="entry name" value="Glutathione synthetase ATP-binding domain-like"/>
    <property type="match status" value="1"/>
</dbReference>
<evidence type="ECO:0000256" key="14">
    <source>
        <dbReference type="ARBA" id="ARBA00022984"/>
    </source>
</evidence>
<organism evidence="23 24">
    <name type="scientific">Candidatus Azambacteria bacterium GW2011_GWA2_42_9</name>
    <dbReference type="NCBI Taxonomy" id="1618613"/>
    <lineage>
        <taxon>Bacteria</taxon>
        <taxon>Candidatus Azamiibacteriota</taxon>
    </lineage>
</organism>
<comment type="caution">
    <text evidence="23">The sequence shown here is derived from an EMBL/GenBank/DDBJ whole genome shotgun (WGS) entry which is preliminary data.</text>
</comment>
<feature type="active site" evidence="19">
    <location>
        <position position="18"/>
    </location>
</feature>
<accession>A0A0G1BP36</accession>
<name>A0A0G1BP36_9BACT</name>
<dbReference type="GO" id="GO:0005524">
    <property type="term" value="F:ATP binding"/>
    <property type="evidence" value="ECO:0007669"/>
    <property type="project" value="UniProtKB-UniRule"/>
</dbReference>
<dbReference type="EC" id="6.3.2.4" evidence="6"/>
<keyword evidence="8 23" id="KW-0436">Ligase</keyword>
<evidence type="ECO:0000256" key="20">
    <source>
        <dbReference type="PIRSR" id="PIRSR039102-3"/>
    </source>
</evidence>
<evidence type="ECO:0000256" key="15">
    <source>
        <dbReference type="ARBA" id="ARBA00023211"/>
    </source>
</evidence>
<evidence type="ECO:0000256" key="19">
    <source>
        <dbReference type="PIRSR" id="PIRSR039102-1"/>
    </source>
</evidence>
<evidence type="ECO:0000256" key="9">
    <source>
        <dbReference type="ARBA" id="ARBA00022723"/>
    </source>
</evidence>
<comment type="cofactor">
    <cofactor evidence="20">
        <name>Mg(2+)</name>
        <dbReference type="ChEBI" id="CHEBI:18420"/>
    </cofactor>
    <cofactor evidence="20">
        <name>Mn(2+)</name>
        <dbReference type="ChEBI" id="CHEBI:29035"/>
    </cofactor>
    <text evidence="20">Binds 2 magnesium or manganese ions per subunit.</text>
</comment>
<dbReference type="InterPro" id="IPR011127">
    <property type="entry name" value="Dala_Dala_lig_N"/>
</dbReference>
<dbReference type="GO" id="GO:0071555">
    <property type="term" value="P:cell wall organization"/>
    <property type="evidence" value="ECO:0007669"/>
    <property type="project" value="UniProtKB-KW"/>
</dbReference>
<sequence length="354" mass="39734">MMNPKTKIAVVFGSRSVEHEVSIVTAMQIFENINREKYDVIPIYIDKQGRWLVDEKLGKIESFKDLKLKEIKAPEYFFAASPSVKSLVPKSAFKFFKKIKADIYFPAIHGTFGEDGTLQGLFEMADVPYVGSGVTGSAVGMDKIIQKAVLKENGIPVVKYIWFSKNEWRENKIEIIKNIEKDLGYPVFVKPANLGSSVAINKANGLKELESAIEIASHFDRRIIVEEGKEGIVEINCSVMGNNELTASVCEQPIKSEQMLTYEDKYLKGEKTKGMAGLSRLIPAPISEELTKKIQEAAKRAFRAVDASGISRIDFMVRPDTEDFWITEINTLPGSLAFYLWEKTGIPFSNLLDK</sequence>
<comment type="similarity">
    <text evidence="5">Belongs to the D-alanine--D-alanine ligase family.</text>
</comment>
<dbReference type="GO" id="GO:0009252">
    <property type="term" value="P:peptidoglycan biosynthetic process"/>
    <property type="evidence" value="ECO:0007669"/>
    <property type="project" value="UniProtKB-KW"/>
</dbReference>
<dbReference type="EMBL" id="LCEQ01000022">
    <property type="protein sequence ID" value="KKS75004.1"/>
    <property type="molecule type" value="Genomic_DNA"/>
</dbReference>
<evidence type="ECO:0000256" key="4">
    <source>
        <dbReference type="ARBA" id="ARBA00004752"/>
    </source>
</evidence>
<evidence type="ECO:0000256" key="11">
    <source>
        <dbReference type="ARBA" id="ARBA00022840"/>
    </source>
</evidence>
<dbReference type="PIRSF" id="PIRSF039102">
    <property type="entry name" value="Ddl/VanB"/>
    <property type="match status" value="1"/>
</dbReference>
<evidence type="ECO:0000256" key="5">
    <source>
        <dbReference type="ARBA" id="ARBA00010871"/>
    </source>
</evidence>
<keyword evidence="15 20" id="KW-0464">Manganese</keyword>
<comment type="function">
    <text evidence="2">Cell wall formation.</text>
</comment>
<evidence type="ECO:0000256" key="7">
    <source>
        <dbReference type="ARBA" id="ARBA00022490"/>
    </source>
</evidence>
<evidence type="ECO:0000256" key="1">
    <source>
        <dbReference type="ARBA" id="ARBA00001936"/>
    </source>
</evidence>
<dbReference type="PANTHER" id="PTHR23132">
    <property type="entry name" value="D-ALANINE--D-ALANINE LIGASE"/>
    <property type="match status" value="1"/>
</dbReference>
<evidence type="ECO:0000256" key="16">
    <source>
        <dbReference type="ARBA" id="ARBA00023316"/>
    </source>
</evidence>
<feature type="binding site" evidence="20">
    <location>
        <position position="314"/>
    </location>
    <ligand>
        <name>Mg(2+)</name>
        <dbReference type="ChEBI" id="CHEBI:18420"/>
        <label>1</label>
    </ligand>
</feature>
<dbReference type="FunFam" id="3.30.1490.20:FF:000007">
    <property type="entry name" value="D-alanine--D-alanine ligase"/>
    <property type="match status" value="1"/>
</dbReference>
<keyword evidence="14" id="KW-0573">Peptidoglycan synthesis</keyword>
<evidence type="ECO:0000256" key="2">
    <source>
        <dbReference type="ARBA" id="ARBA00003921"/>
    </source>
</evidence>
<dbReference type="PROSITE" id="PS00843">
    <property type="entry name" value="DALA_DALA_LIGASE_1"/>
    <property type="match status" value="1"/>
</dbReference>
<dbReference type="AlphaFoldDB" id="A0A0G1BP36"/>
<feature type="non-terminal residue" evidence="23">
    <location>
        <position position="354"/>
    </location>
</feature>
<comment type="pathway">
    <text evidence="4">Cell wall biogenesis; peptidoglycan biosynthesis.</text>
</comment>
<feature type="active site" evidence="19">
    <location>
        <position position="335"/>
    </location>
</feature>
<comment type="cofactor">
    <cofactor evidence="1">
        <name>Mn(2+)</name>
        <dbReference type="ChEBI" id="CHEBI:29035"/>
    </cofactor>
</comment>
<evidence type="ECO:0000256" key="12">
    <source>
        <dbReference type="ARBA" id="ARBA00022842"/>
    </source>
</evidence>
<keyword evidence="16" id="KW-0961">Cell wall biogenesis/degradation</keyword>
<dbReference type="Pfam" id="PF01820">
    <property type="entry name" value="Dala_Dala_lig_N"/>
    <property type="match status" value="1"/>
</dbReference>
<dbReference type="GO" id="GO:0008716">
    <property type="term" value="F:D-alanine-D-alanine ligase activity"/>
    <property type="evidence" value="ECO:0007669"/>
    <property type="project" value="UniProtKB-EC"/>
</dbReference>
<dbReference type="PROSITE" id="PS00844">
    <property type="entry name" value="DALA_DALA_LIGASE_2"/>
    <property type="match status" value="1"/>
</dbReference>
<feature type="binding site" evidence="20">
    <location>
        <position position="328"/>
    </location>
    <ligand>
        <name>Mg(2+)</name>
        <dbReference type="ChEBI" id="CHEBI:18420"/>
        <label>1</label>
    </ligand>
</feature>
<comment type="pathway">
    <text evidence="18">Glycan biosynthesis.</text>
</comment>
<feature type="active site" evidence="19">
    <location>
        <position position="196"/>
    </location>
</feature>
<dbReference type="GO" id="GO:0046872">
    <property type="term" value="F:metal ion binding"/>
    <property type="evidence" value="ECO:0007669"/>
    <property type="project" value="UniProtKB-KW"/>
</dbReference>
<comment type="subcellular location">
    <subcellularLocation>
        <location evidence="3">Cytoplasm</location>
    </subcellularLocation>
</comment>
<reference evidence="23 24" key="1">
    <citation type="journal article" date="2015" name="Nature">
        <title>rRNA introns, odd ribosomes, and small enigmatic genomes across a large radiation of phyla.</title>
        <authorList>
            <person name="Brown C.T."/>
            <person name="Hug L.A."/>
            <person name="Thomas B.C."/>
            <person name="Sharon I."/>
            <person name="Castelle C.J."/>
            <person name="Singh A."/>
            <person name="Wilkins M.J."/>
            <person name="Williams K.H."/>
            <person name="Banfield J.F."/>
        </authorList>
    </citation>
    <scope>NUCLEOTIDE SEQUENCE [LARGE SCALE GENOMIC DNA]</scope>
</reference>
<dbReference type="Gene3D" id="3.30.470.20">
    <property type="entry name" value="ATP-grasp fold, B domain"/>
    <property type="match status" value="1"/>
</dbReference>
<evidence type="ECO:0000256" key="8">
    <source>
        <dbReference type="ARBA" id="ARBA00022598"/>
    </source>
</evidence>
<dbReference type="Pfam" id="PF07478">
    <property type="entry name" value="Dala_Dala_lig_C"/>
    <property type="match status" value="1"/>
</dbReference>
<evidence type="ECO:0000256" key="6">
    <source>
        <dbReference type="ARBA" id="ARBA00012216"/>
    </source>
</evidence>
<dbReference type="GO" id="GO:0008360">
    <property type="term" value="P:regulation of cell shape"/>
    <property type="evidence" value="ECO:0007669"/>
    <property type="project" value="UniProtKB-KW"/>
</dbReference>
<protein>
    <recommendedName>
        <fullName evidence="6">D-alanine--D-alanine ligase</fullName>
        <ecNumber evidence="6">6.3.2.4</ecNumber>
    </recommendedName>
</protein>
<dbReference type="InterPro" id="IPR000291">
    <property type="entry name" value="D-Ala_lig_Van_CS"/>
</dbReference>
<dbReference type="PANTHER" id="PTHR23132:SF25">
    <property type="entry name" value="D-ALANINE--D-ALANINE LIGASE A"/>
    <property type="match status" value="1"/>
</dbReference>
<keyword evidence="12 20" id="KW-0460">Magnesium</keyword>
<dbReference type="HAMAP" id="MF_00047">
    <property type="entry name" value="Dala_Dala_lig"/>
    <property type="match status" value="1"/>
</dbReference>
<dbReference type="PROSITE" id="PS50975">
    <property type="entry name" value="ATP_GRASP"/>
    <property type="match status" value="1"/>
</dbReference>
<dbReference type="Gene3D" id="3.30.1490.20">
    <property type="entry name" value="ATP-grasp fold, A domain"/>
    <property type="match status" value="1"/>
</dbReference>
<keyword evidence="9 20" id="KW-0479">Metal-binding</keyword>
<dbReference type="InterPro" id="IPR013815">
    <property type="entry name" value="ATP_grasp_subdomain_1"/>
</dbReference>
<keyword evidence="7" id="KW-0963">Cytoplasm</keyword>